<dbReference type="GO" id="GO:0006260">
    <property type="term" value="P:DNA replication"/>
    <property type="evidence" value="ECO:0007669"/>
    <property type="project" value="InterPro"/>
</dbReference>
<dbReference type="KEGG" id="rca:Rcas_3933"/>
<dbReference type="PANTHER" id="PTHR30231:SF4">
    <property type="entry name" value="PROTEIN NEN2"/>
    <property type="match status" value="1"/>
</dbReference>
<keyword evidence="2" id="KW-0378">Hydrolase</keyword>
<evidence type="ECO:0000256" key="1">
    <source>
        <dbReference type="ARBA" id="ARBA00022722"/>
    </source>
</evidence>
<dbReference type="PANTHER" id="PTHR30231">
    <property type="entry name" value="DNA POLYMERASE III SUBUNIT EPSILON"/>
    <property type="match status" value="1"/>
</dbReference>
<dbReference type="OrthoDB" id="9804290at2"/>
<gene>
    <name evidence="5" type="ordered locus">Rcas_3933</name>
</gene>
<accession>A7NQX0</accession>
<dbReference type="SUPFAM" id="SSF53098">
    <property type="entry name" value="Ribonuclease H-like"/>
    <property type="match status" value="1"/>
</dbReference>
<dbReference type="RefSeq" id="WP_012122389.1">
    <property type="nucleotide sequence ID" value="NC_009767.1"/>
</dbReference>
<dbReference type="GO" id="GO:0003677">
    <property type="term" value="F:DNA binding"/>
    <property type="evidence" value="ECO:0007669"/>
    <property type="project" value="InterPro"/>
</dbReference>
<keyword evidence="6" id="KW-1185">Reference proteome</keyword>
<dbReference type="Gene3D" id="3.30.420.10">
    <property type="entry name" value="Ribonuclease H-like superfamily/Ribonuclease H"/>
    <property type="match status" value="1"/>
</dbReference>
<evidence type="ECO:0000259" key="4">
    <source>
        <dbReference type="SMART" id="SM00479"/>
    </source>
</evidence>
<dbReference type="SMART" id="SM00479">
    <property type="entry name" value="EXOIII"/>
    <property type="match status" value="1"/>
</dbReference>
<feature type="domain" description="Exonuclease" evidence="4">
    <location>
        <begin position="34"/>
        <end position="215"/>
    </location>
</feature>
<dbReference type="CDD" id="cd06127">
    <property type="entry name" value="DEDDh"/>
    <property type="match status" value="1"/>
</dbReference>
<sequence length="232" mass="26154">MFLFRRRPAHLPESVVAYLEAQRPDPALPWRAAPYSVMDVETTGLNPRRDALLAIGLVEIDEGRIRMDRRWYTLVHPPDDAPINPESIRIHGLLPQDVEHAPPLDAVVPDVLRRLTGRVLVVHVADVDIGFLRQAMRRLYGVDPRGPAIDTARLAWHFQRHQRLIEGLGSEQEPALQLRALAESLGLPVYPEHNAFNDALTTAQLFLAQVSMFEAQSTPRLRDLLRAGGCLR</sequence>
<dbReference type="InterPro" id="IPR006054">
    <property type="entry name" value="DnaQ"/>
</dbReference>
<evidence type="ECO:0000313" key="5">
    <source>
        <dbReference type="EMBL" id="ABU59966.1"/>
    </source>
</evidence>
<dbReference type="GO" id="GO:0008408">
    <property type="term" value="F:3'-5' exonuclease activity"/>
    <property type="evidence" value="ECO:0007669"/>
    <property type="project" value="TreeGrafter"/>
</dbReference>
<dbReference type="GO" id="GO:0005829">
    <property type="term" value="C:cytosol"/>
    <property type="evidence" value="ECO:0007669"/>
    <property type="project" value="TreeGrafter"/>
</dbReference>
<dbReference type="HOGENOM" id="CLU_047806_9_1_0"/>
<keyword evidence="1" id="KW-0540">Nuclease</keyword>
<evidence type="ECO:0000256" key="3">
    <source>
        <dbReference type="ARBA" id="ARBA00022839"/>
    </source>
</evidence>
<dbReference type="GO" id="GO:0003887">
    <property type="term" value="F:DNA-directed DNA polymerase activity"/>
    <property type="evidence" value="ECO:0007669"/>
    <property type="project" value="InterPro"/>
</dbReference>
<dbReference type="Proteomes" id="UP000000263">
    <property type="component" value="Chromosome"/>
</dbReference>
<evidence type="ECO:0000256" key="2">
    <source>
        <dbReference type="ARBA" id="ARBA00022801"/>
    </source>
</evidence>
<dbReference type="InterPro" id="IPR012337">
    <property type="entry name" value="RNaseH-like_sf"/>
</dbReference>
<keyword evidence="3" id="KW-0269">Exonuclease</keyword>
<dbReference type="AlphaFoldDB" id="A7NQX0"/>
<dbReference type="NCBIfam" id="TIGR00573">
    <property type="entry name" value="dnaq"/>
    <property type="match status" value="1"/>
</dbReference>
<proteinExistence type="predicted"/>
<dbReference type="eggNOG" id="COG0847">
    <property type="taxonomic scope" value="Bacteria"/>
</dbReference>
<organism evidence="5 6">
    <name type="scientific">Roseiflexus castenholzii (strain DSM 13941 / HLO8)</name>
    <dbReference type="NCBI Taxonomy" id="383372"/>
    <lineage>
        <taxon>Bacteria</taxon>
        <taxon>Bacillati</taxon>
        <taxon>Chloroflexota</taxon>
        <taxon>Chloroflexia</taxon>
        <taxon>Chloroflexales</taxon>
        <taxon>Roseiflexineae</taxon>
        <taxon>Roseiflexaceae</taxon>
        <taxon>Roseiflexus</taxon>
    </lineage>
</organism>
<name>A7NQX0_ROSCS</name>
<dbReference type="InterPro" id="IPR013520">
    <property type="entry name" value="Ribonucl_H"/>
</dbReference>
<reference evidence="5 6" key="1">
    <citation type="submission" date="2007-08" db="EMBL/GenBank/DDBJ databases">
        <title>Complete sequence of Roseiflexus castenholzii DSM 13941.</title>
        <authorList>
            <consortium name="US DOE Joint Genome Institute"/>
            <person name="Copeland A."/>
            <person name="Lucas S."/>
            <person name="Lapidus A."/>
            <person name="Barry K."/>
            <person name="Glavina del Rio T."/>
            <person name="Dalin E."/>
            <person name="Tice H."/>
            <person name="Pitluck S."/>
            <person name="Thompson L.S."/>
            <person name="Brettin T."/>
            <person name="Bruce D."/>
            <person name="Detter J.C."/>
            <person name="Han C."/>
            <person name="Tapia R."/>
            <person name="Schmutz J."/>
            <person name="Larimer F."/>
            <person name="Land M."/>
            <person name="Hauser L."/>
            <person name="Kyrpides N."/>
            <person name="Mikhailova N."/>
            <person name="Bryant D.A."/>
            <person name="Hanada S."/>
            <person name="Tsukatani Y."/>
            <person name="Richardson P."/>
        </authorList>
    </citation>
    <scope>NUCLEOTIDE SEQUENCE [LARGE SCALE GENOMIC DNA]</scope>
    <source>
        <strain evidence="6">DSM 13941 / HLO8</strain>
    </source>
</reference>
<dbReference type="Pfam" id="PF00929">
    <property type="entry name" value="RNase_T"/>
    <property type="match status" value="1"/>
</dbReference>
<dbReference type="EMBL" id="CP000804">
    <property type="protein sequence ID" value="ABU59966.1"/>
    <property type="molecule type" value="Genomic_DNA"/>
</dbReference>
<dbReference type="STRING" id="383372.Rcas_3933"/>
<dbReference type="FunFam" id="3.30.420.10:FF:000045">
    <property type="entry name" value="3'-5' exonuclease DinG"/>
    <property type="match status" value="1"/>
</dbReference>
<evidence type="ECO:0000313" key="6">
    <source>
        <dbReference type="Proteomes" id="UP000000263"/>
    </source>
</evidence>
<protein>
    <submittedName>
        <fullName evidence="5">DNA polymerase III, epsilon subunit</fullName>
    </submittedName>
</protein>
<dbReference type="InterPro" id="IPR036397">
    <property type="entry name" value="RNaseH_sf"/>
</dbReference>